<dbReference type="InterPro" id="IPR001138">
    <property type="entry name" value="Zn2Cys6_DnaBD"/>
</dbReference>
<evidence type="ECO:0000256" key="4">
    <source>
        <dbReference type="ARBA" id="ARBA00023163"/>
    </source>
</evidence>
<dbReference type="Proteomes" id="UP001301769">
    <property type="component" value="Unassembled WGS sequence"/>
</dbReference>
<dbReference type="GO" id="GO:0000981">
    <property type="term" value="F:DNA-binding transcription factor activity, RNA polymerase II-specific"/>
    <property type="evidence" value="ECO:0007669"/>
    <property type="project" value="InterPro"/>
</dbReference>
<evidence type="ECO:0000256" key="5">
    <source>
        <dbReference type="ARBA" id="ARBA00023242"/>
    </source>
</evidence>
<comment type="subcellular location">
    <subcellularLocation>
        <location evidence="1">Nucleus</location>
    </subcellularLocation>
</comment>
<feature type="region of interest" description="Disordered" evidence="6">
    <location>
        <begin position="573"/>
        <end position="707"/>
    </location>
</feature>
<dbReference type="Pfam" id="PF04082">
    <property type="entry name" value="Fungal_trans"/>
    <property type="match status" value="1"/>
</dbReference>
<dbReference type="InterPro" id="IPR050815">
    <property type="entry name" value="TF_fung"/>
</dbReference>
<evidence type="ECO:0000313" key="8">
    <source>
        <dbReference type="EMBL" id="KAK4208715.1"/>
    </source>
</evidence>
<comment type="caution">
    <text evidence="8">The sequence shown here is derived from an EMBL/GenBank/DDBJ whole genome shotgun (WGS) entry which is preliminary data.</text>
</comment>
<evidence type="ECO:0000256" key="6">
    <source>
        <dbReference type="SAM" id="MobiDB-lite"/>
    </source>
</evidence>
<feature type="compositionally biased region" description="Pro residues" evidence="6">
    <location>
        <begin position="636"/>
        <end position="651"/>
    </location>
</feature>
<evidence type="ECO:0000313" key="9">
    <source>
        <dbReference type="Proteomes" id="UP001301769"/>
    </source>
</evidence>
<dbReference type="CDD" id="cd00067">
    <property type="entry name" value="GAL4"/>
    <property type="match status" value="1"/>
</dbReference>
<dbReference type="CDD" id="cd12148">
    <property type="entry name" value="fungal_TF_MHR"/>
    <property type="match status" value="1"/>
</dbReference>
<evidence type="ECO:0000256" key="3">
    <source>
        <dbReference type="ARBA" id="ARBA00023015"/>
    </source>
</evidence>
<evidence type="ECO:0000256" key="2">
    <source>
        <dbReference type="ARBA" id="ARBA00022723"/>
    </source>
</evidence>
<dbReference type="InterPro" id="IPR007219">
    <property type="entry name" value="XnlR_reg_dom"/>
</dbReference>
<gene>
    <name evidence="8" type="ORF">QBC37DRAFT_296108</name>
</gene>
<keyword evidence="9" id="KW-1185">Reference proteome</keyword>
<keyword evidence="2" id="KW-0479">Metal-binding</keyword>
<proteinExistence type="predicted"/>
<feature type="compositionally biased region" description="Polar residues" evidence="6">
    <location>
        <begin position="598"/>
        <end position="610"/>
    </location>
</feature>
<dbReference type="PROSITE" id="PS50048">
    <property type="entry name" value="ZN2_CY6_FUNGAL_2"/>
    <property type="match status" value="1"/>
</dbReference>
<feature type="domain" description="Zn(2)-C6 fungal-type" evidence="7">
    <location>
        <begin position="23"/>
        <end position="58"/>
    </location>
</feature>
<keyword evidence="3" id="KW-0805">Transcription regulation</keyword>
<keyword evidence="4" id="KW-0804">Transcription</keyword>
<evidence type="ECO:0000259" key="7">
    <source>
        <dbReference type="PROSITE" id="PS50048"/>
    </source>
</evidence>
<evidence type="ECO:0000256" key="1">
    <source>
        <dbReference type="ARBA" id="ARBA00004123"/>
    </source>
</evidence>
<dbReference type="GO" id="GO:0003677">
    <property type="term" value="F:DNA binding"/>
    <property type="evidence" value="ECO:0007669"/>
    <property type="project" value="InterPro"/>
</dbReference>
<dbReference type="SMART" id="SM00906">
    <property type="entry name" value="Fungal_trans"/>
    <property type="match status" value="1"/>
</dbReference>
<dbReference type="GO" id="GO:0008270">
    <property type="term" value="F:zinc ion binding"/>
    <property type="evidence" value="ECO:0007669"/>
    <property type="project" value="InterPro"/>
</dbReference>
<organism evidence="8 9">
    <name type="scientific">Rhypophila decipiens</name>
    <dbReference type="NCBI Taxonomy" id="261697"/>
    <lineage>
        <taxon>Eukaryota</taxon>
        <taxon>Fungi</taxon>
        <taxon>Dikarya</taxon>
        <taxon>Ascomycota</taxon>
        <taxon>Pezizomycotina</taxon>
        <taxon>Sordariomycetes</taxon>
        <taxon>Sordariomycetidae</taxon>
        <taxon>Sordariales</taxon>
        <taxon>Naviculisporaceae</taxon>
        <taxon>Rhypophila</taxon>
    </lineage>
</organism>
<sequence>MSPSPLESGQATPFTIKRRSPIACRRCRRMRSKCLHEKGKAPCQACQEAGLGPADCVFPVRGQPDHDRDYRHPRMRAEKSNKRDPVKVRREILDAPVQSPLPSAAPKFPKGVDEWDLLPPLPEIIEAVNKFTRHYFQLGFIPKQQFPERLRTNPRSVSVFYLLGILSVSARLTPSLVQRYGGGVNAAETFMERATSVALNELYKEPDLEKCQAFYLLSIAQQGSGMKNKSAVNMAIAMRMATLMQLHREETYVLVNPTKDLIIRAESARRTLWMLHSQDNLHSGPRSPVSLSASDITTLLPSNEDDFANAREPKSRAALEDTPPALNNPILVADAGRSLFATLIQVHYYWGAISRRAITYDRSMRPWEPTSEFAKMAKRLADWEAGLENDHRWSLFLLKGYKQEGQDLAYLGVTMTTRLCNIVIRKAYLHEMMSATANKSDPKLKMFWIQMSRELFINVRDLFEQIDTQYADKSPEEGMGGQMAAFCVYTCGFLSCYLYKYPNLCPEPSIAREGPTMVRRILSILHECKTIWPLASRWYDHLEKFYNDQKGVTADSEGSMADSREPIHHVLHPVMNNTPKPIQPRMVPPSPEGEHGNLAQSLNPPMSQIPQQQQQQQQQGGTSNMYIDPSLRLPLPQQPPPVSGPMVPPGTPQQQNVNIGVGMGMASPHHQTPPNQQQQQQQQQHPHSHPQQVMGGPGGRPQQQQPTTDGLGLLIEAFDTHQTAGGANVSPPPGSAPYDPHNAAAAAAAAAAGLAMNDGYENELGYYMSDPGGVPTIQNWAVPGGGMYGY</sequence>
<protein>
    <recommendedName>
        <fullName evidence="7">Zn(2)-C6 fungal-type domain-containing protein</fullName>
    </recommendedName>
</protein>
<dbReference type="AlphaFoldDB" id="A0AAN6XZZ8"/>
<feature type="compositionally biased region" description="Low complexity" evidence="6">
    <location>
        <begin position="668"/>
        <end position="706"/>
    </location>
</feature>
<dbReference type="InterPro" id="IPR036864">
    <property type="entry name" value="Zn2-C6_fun-type_DNA-bd_sf"/>
</dbReference>
<dbReference type="PANTHER" id="PTHR47338:SF5">
    <property type="entry name" value="ZN(II)2CYS6 TRANSCRIPTION FACTOR (EUROFUNG)"/>
    <property type="match status" value="1"/>
</dbReference>
<dbReference type="EMBL" id="MU858232">
    <property type="protein sequence ID" value="KAK4208715.1"/>
    <property type="molecule type" value="Genomic_DNA"/>
</dbReference>
<dbReference type="SUPFAM" id="SSF57701">
    <property type="entry name" value="Zn2/Cys6 DNA-binding domain"/>
    <property type="match status" value="1"/>
</dbReference>
<keyword evidence="5" id="KW-0539">Nucleus</keyword>
<dbReference type="PANTHER" id="PTHR47338">
    <property type="entry name" value="ZN(II)2CYS6 TRANSCRIPTION FACTOR (EUROFUNG)-RELATED"/>
    <property type="match status" value="1"/>
</dbReference>
<feature type="region of interest" description="Disordered" evidence="6">
    <location>
        <begin position="63"/>
        <end position="85"/>
    </location>
</feature>
<accession>A0AAN6XZZ8</accession>
<dbReference type="GO" id="GO:0006351">
    <property type="term" value="P:DNA-templated transcription"/>
    <property type="evidence" value="ECO:0007669"/>
    <property type="project" value="InterPro"/>
</dbReference>
<reference evidence="8" key="1">
    <citation type="journal article" date="2023" name="Mol. Phylogenet. Evol.">
        <title>Genome-scale phylogeny and comparative genomics of the fungal order Sordariales.</title>
        <authorList>
            <person name="Hensen N."/>
            <person name="Bonometti L."/>
            <person name="Westerberg I."/>
            <person name="Brannstrom I.O."/>
            <person name="Guillou S."/>
            <person name="Cros-Aarteil S."/>
            <person name="Calhoun S."/>
            <person name="Haridas S."/>
            <person name="Kuo A."/>
            <person name="Mondo S."/>
            <person name="Pangilinan J."/>
            <person name="Riley R."/>
            <person name="LaButti K."/>
            <person name="Andreopoulos B."/>
            <person name="Lipzen A."/>
            <person name="Chen C."/>
            <person name="Yan M."/>
            <person name="Daum C."/>
            <person name="Ng V."/>
            <person name="Clum A."/>
            <person name="Steindorff A."/>
            <person name="Ohm R.A."/>
            <person name="Martin F."/>
            <person name="Silar P."/>
            <person name="Natvig D.O."/>
            <person name="Lalanne C."/>
            <person name="Gautier V."/>
            <person name="Ament-Velasquez S.L."/>
            <person name="Kruys A."/>
            <person name="Hutchinson M.I."/>
            <person name="Powell A.J."/>
            <person name="Barry K."/>
            <person name="Miller A.N."/>
            <person name="Grigoriev I.V."/>
            <person name="Debuchy R."/>
            <person name="Gladieux P."/>
            <person name="Hiltunen Thoren M."/>
            <person name="Johannesson H."/>
        </authorList>
    </citation>
    <scope>NUCLEOTIDE SEQUENCE</scope>
    <source>
        <strain evidence="8">PSN293</strain>
    </source>
</reference>
<name>A0AAN6XZZ8_9PEZI</name>
<dbReference type="GO" id="GO:0005634">
    <property type="term" value="C:nucleus"/>
    <property type="evidence" value="ECO:0007669"/>
    <property type="project" value="UniProtKB-SubCell"/>
</dbReference>
<reference evidence="8" key="2">
    <citation type="submission" date="2023-05" db="EMBL/GenBank/DDBJ databases">
        <authorList>
            <consortium name="Lawrence Berkeley National Laboratory"/>
            <person name="Steindorff A."/>
            <person name="Hensen N."/>
            <person name="Bonometti L."/>
            <person name="Westerberg I."/>
            <person name="Brannstrom I.O."/>
            <person name="Guillou S."/>
            <person name="Cros-Aarteil S."/>
            <person name="Calhoun S."/>
            <person name="Haridas S."/>
            <person name="Kuo A."/>
            <person name="Mondo S."/>
            <person name="Pangilinan J."/>
            <person name="Riley R."/>
            <person name="Labutti K."/>
            <person name="Andreopoulos B."/>
            <person name="Lipzen A."/>
            <person name="Chen C."/>
            <person name="Yanf M."/>
            <person name="Daum C."/>
            <person name="Ng V."/>
            <person name="Clum A."/>
            <person name="Ohm R."/>
            <person name="Martin F."/>
            <person name="Silar P."/>
            <person name="Natvig D."/>
            <person name="Lalanne C."/>
            <person name="Gautier V."/>
            <person name="Ament-Velasquez S.L."/>
            <person name="Kruys A."/>
            <person name="Hutchinson M.I."/>
            <person name="Powell A.J."/>
            <person name="Barry K."/>
            <person name="Miller A.N."/>
            <person name="Grigoriev I.V."/>
            <person name="Debuchy R."/>
            <person name="Gladieux P."/>
            <person name="Thoren M.H."/>
            <person name="Johannesson H."/>
        </authorList>
    </citation>
    <scope>NUCLEOTIDE SEQUENCE</scope>
    <source>
        <strain evidence="8">PSN293</strain>
    </source>
</reference>